<dbReference type="PROSITE" id="PS50928">
    <property type="entry name" value="ABC_TM1"/>
    <property type="match status" value="1"/>
</dbReference>
<evidence type="ECO:0000256" key="6">
    <source>
        <dbReference type="ARBA" id="ARBA00023136"/>
    </source>
</evidence>
<gene>
    <name evidence="9" type="ORF">OIHEL45_20441</name>
</gene>
<evidence type="ECO:0000313" key="9">
    <source>
        <dbReference type="EMBL" id="EDQ03479.1"/>
    </source>
</evidence>
<evidence type="ECO:0000256" key="3">
    <source>
        <dbReference type="ARBA" id="ARBA00022475"/>
    </source>
</evidence>
<protein>
    <submittedName>
        <fullName evidence="9">Binding-protein-dependent transport systems inner membrane component</fullName>
    </submittedName>
</protein>
<dbReference type="CDD" id="cd06261">
    <property type="entry name" value="TM_PBP2"/>
    <property type="match status" value="1"/>
</dbReference>
<feature type="transmembrane region" description="Helical" evidence="7">
    <location>
        <begin position="294"/>
        <end position="317"/>
    </location>
</feature>
<keyword evidence="10" id="KW-1185">Reference proteome</keyword>
<proteinExistence type="inferred from homology"/>
<evidence type="ECO:0000256" key="4">
    <source>
        <dbReference type="ARBA" id="ARBA00022692"/>
    </source>
</evidence>
<feature type="transmembrane region" description="Helical" evidence="7">
    <location>
        <begin position="106"/>
        <end position="129"/>
    </location>
</feature>
<organism evidence="9 10">
    <name type="scientific">Sulfitobacter indolifex HEL-45</name>
    <dbReference type="NCBI Taxonomy" id="391624"/>
    <lineage>
        <taxon>Bacteria</taxon>
        <taxon>Pseudomonadati</taxon>
        <taxon>Pseudomonadota</taxon>
        <taxon>Alphaproteobacteria</taxon>
        <taxon>Rhodobacterales</taxon>
        <taxon>Roseobacteraceae</taxon>
        <taxon>Sulfitobacter</taxon>
    </lineage>
</organism>
<evidence type="ECO:0000256" key="1">
    <source>
        <dbReference type="ARBA" id="ARBA00004651"/>
    </source>
</evidence>
<dbReference type="SUPFAM" id="SSF161098">
    <property type="entry name" value="MetI-like"/>
    <property type="match status" value="1"/>
</dbReference>
<name>A0ABM9X1V4_9RHOB</name>
<dbReference type="Pfam" id="PF19300">
    <property type="entry name" value="BPD_transp_1_N"/>
    <property type="match status" value="1"/>
</dbReference>
<evidence type="ECO:0000256" key="5">
    <source>
        <dbReference type="ARBA" id="ARBA00022989"/>
    </source>
</evidence>
<feature type="transmembrane region" description="Helical" evidence="7">
    <location>
        <begin position="186"/>
        <end position="208"/>
    </location>
</feature>
<comment type="caution">
    <text evidence="9">The sequence shown here is derived from an EMBL/GenBank/DDBJ whole genome shotgun (WGS) entry which is preliminary data.</text>
</comment>
<dbReference type="InterPro" id="IPR000515">
    <property type="entry name" value="MetI-like"/>
</dbReference>
<feature type="transmembrane region" description="Helical" evidence="7">
    <location>
        <begin position="248"/>
        <end position="274"/>
    </location>
</feature>
<dbReference type="Pfam" id="PF00528">
    <property type="entry name" value="BPD_transp_1"/>
    <property type="match status" value="1"/>
</dbReference>
<feature type="transmembrane region" description="Helical" evidence="7">
    <location>
        <begin position="141"/>
        <end position="166"/>
    </location>
</feature>
<evidence type="ECO:0000256" key="7">
    <source>
        <dbReference type="RuleBase" id="RU363032"/>
    </source>
</evidence>
<evidence type="ECO:0000256" key="2">
    <source>
        <dbReference type="ARBA" id="ARBA00022448"/>
    </source>
</evidence>
<keyword evidence="4 7" id="KW-0812">Transmembrane</keyword>
<dbReference type="PANTHER" id="PTHR43163">
    <property type="entry name" value="DIPEPTIDE TRANSPORT SYSTEM PERMEASE PROTEIN DPPB-RELATED"/>
    <property type="match status" value="1"/>
</dbReference>
<feature type="transmembrane region" description="Helical" evidence="7">
    <location>
        <begin position="12"/>
        <end position="35"/>
    </location>
</feature>
<dbReference type="Gene3D" id="1.10.3720.10">
    <property type="entry name" value="MetI-like"/>
    <property type="match status" value="1"/>
</dbReference>
<dbReference type="InterPro" id="IPR035906">
    <property type="entry name" value="MetI-like_sf"/>
</dbReference>
<sequence length="328" mass="35758">MVVSRLLLSIVLRLAKAVAVILAIVLLNFILIRLAPGDPASVMAGQAGAADEKFMLQLRSQFGLDQPLPVQAWDYIAGIFQGDLGYSYRQGTAVSELILDRLPATLLLTGTAFAIALLGGIAMGSLAGLNAGRPIDFVISVVSLIFYATPLFWVGLMSILLFSVYLDWLPAFGMTQVGSRLTSWAYFLDVARHLVLPATTLGLFYMAVYARMTRASILEVRDQDFVRTARAMGLPRRRIVRSHILRNALLPIITLAGIQAGQLVGGAILTETVFGWPGIGRLAFDALLQRDYQVLLGVFFVTSIMVVAFNIITDLLYRVIDPRIGAEV</sequence>
<keyword evidence="2 7" id="KW-0813">Transport</keyword>
<evidence type="ECO:0000313" key="10">
    <source>
        <dbReference type="Proteomes" id="UP000003257"/>
    </source>
</evidence>
<dbReference type="EMBL" id="ABID01000016">
    <property type="protein sequence ID" value="EDQ03479.1"/>
    <property type="molecule type" value="Genomic_DNA"/>
</dbReference>
<accession>A0ABM9X1V4</accession>
<reference evidence="9 10" key="1">
    <citation type="submission" date="2007-11" db="EMBL/GenBank/DDBJ databases">
        <authorList>
            <person name="Wagner-Dobler I."/>
            <person name="Ferriera S."/>
            <person name="Johnson J."/>
            <person name="Kravitz S."/>
            <person name="Beeson K."/>
            <person name="Sutton G."/>
            <person name="Rogers Y.-H."/>
            <person name="Friedman R."/>
            <person name="Frazier M."/>
            <person name="Venter J.C."/>
        </authorList>
    </citation>
    <scope>NUCLEOTIDE SEQUENCE [LARGE SCALE GENOMIC DNA]</scope>
    <source>
        <strain evidence="9 10">HEL-45</strain>
    </source>
</reference>
<keyword evidence="6 7" id="KW-0472">Membrane</keyword>
<dbReference type="PANTHER" id="PTHR43163:SF9">
    <property type="entry name" value="ABC TRANSPORTER PERMEASE PROTEIN"/>
    <property type="match status" value="1"/>
</dbReference>
<dbReference type="InterPro" id="IPR045621">
    <property type="entry name" value="BPD_transp_1_N"/>
</dbReference>
<comment type="similarity">
    <text evidence="7">Belongs to the binding-protein-dependent transport system permease family.</text>
</comment>
<feature type="domain" description="ABC transmembrane type-1" evidence="8">
    <location>
        <begin position="102"/>
        <end position="317"/>
    </location>
</feature>
<keyword evidence="5 7" id="KW-1133">Transmembrane helix</keyword>
<comment type="subcellular location">
    <subcellularLocation>
        <location evidence="1 7">Cell membrane</location>
        <topology evidence="1 7">Multi-pass membrane protein</topology>
    </subcellularLocation>
</comment>
<dbReference type="Proteomes" id="UP000003257">
    <property type="component" value="Unassembled WGS sequence"/>
</dbReference>
<evidence type="ECO:0000259" key="8">
    <source>
        <dbReference type="PROSITE" id="PS50928"/>
    </source>
</evidence>
<keyword evidence="3" id="KW-1003">Cell membrane</keyword>
<dbReference type="RefSeq" id="WP_007120959.1">
    <property type="nucleotide sequence ID" value="NZ_ABID01000016.1"/>
</dbReference>